<accession>A0A2B7Y2Z9</accession>
<feature type="compositionally biased region" description="Polar residues" evidence="1">
    <location>
        <begin position="42"/>
        <end position="75"/>
    </location>
</feature>
<dbReference type="AlphaFoldDB" id="A0A2B7Y2Z9"/>
<organism evidence="2 3">
    <name type="scientific">Polytolypa hystricis (strain UAMH7299)</name>
    <dbReference type="NCBI Taxonomy" id="1447883"/>
    <lineage>
        <taxon>Eukaryota</taxon>
        <taxon>Fungi</taxon>
        <taxon>Dikarya</taxon>
        <taxon>Ascomycota</taxon>
        <taxon>Pezizomycotina</taxon>
        <taxon>Eurotiomycetes</taxon>
        <taxon>Eurotiomycetidae</taxon>
        <taxon>Onygenales</taxon>
        <taxon>Onygenales incertae sedis</taxon>
        <taxon>Polytolypa</taxon>
    </lineage>
</organism>
<feature type="region of interest" description="Disordered" evidence="1">
    <location>
        <begin position="1"/>
        <end position="91"/>
    </location>
</feature>
<protein>
    <submittedName>
        <fullName evidence="2">Uncharacterized protein</fullName>
    </submittedName>
</protein>
<evidence type="ECO:0000313" key="3">
    <source>
        <dbReference type="Proteomes" id="UP000224634"/>
    </source>
</evidence>
<reference evidence="2 3" key="1">
    <citation type="submission" date="2017-10" db="EMBL/GenBank/DDBJ databases">
        <title>Comparative genomics in systemic dimorphic fungi from Ajellomycetaceae.</title>
        <authorList>
            <person name="Munoz J.F."/>
            <person name="Mcewen J.G."/>
            <person name="Clay O.K."/>
            <person name="Cuomo C.A."/>
        </authorList>
    </citation>
    <scope>NUCLEOTIDE SEQUENCE [LARGE SCALE GENOMIC DNA]</scope>
    <source>
        <strain evidence="2 3">UAMH7299</strain>
    </source>
</reference>
<sequence>MDFTKEKQKEEQPPSAKAGNSQQQKKLAEPAAPRSRSRSRSPTRQMPTFNQQIRRTMSFTQFNSGTAPTTTQGQQDLDWEPSLNRRQSWNEQDMKHAMQTRLMGMEKRKESGFTESD</sequence>
<evidence type="ECO:0000313" key="2">
    <source>
        <dbReference type="EMBL" id="PGH15403.1"/>
    </source>
</evidence>
<keyword evidence="3" id="KW-1185">Reference proteome</keyword>
<dbReference type="EMBL" id="PDNA01000083">
    <property type="protein sequence ID" value="PGH15403.1"/>
    <property type="molecule type" value="Genomic_DNA"/>
</dbReference>
<proteinExistence type="predicted"/>
<dbReference type="Proteomes" id="UP000224634">
    <property type="component" value="Unassembled WGS sequence"/>
</dbReference>
<comment type="caution">
    <text evidence="2">The sequence shown here is derived from an EMBL/GenBank/DDBJ whole genome shotgun (WGS) entry which is preliminary data.</text>
</comment>
<dbReference type="OrthoDB" id="5425892at2759"/>
<name>A0A2B7Y2Z9_POLH7</name>
<evidence type="ECO:0000256" key="1">
    <source>
        <dbReference type="SAM" id="MobiDB-lite"/>
    </source>
</evidence>
<gene>
    <name evidence="2" type="ORF">AJ80_05587</name>
</gene>
<feature type="compositionally biased region" description="Basic and acidic residues" evidence="1">
    <location>
        <begin position="1"/>
        <end position="12"/>
    </location>
</feature>